<evidence type="ECO:0008006" key="4">
    <source>
        <dbReference type="Google" id="ProtNLM"/>
    </source>
</evidence>
<keyword evidence="1" id="KW-0812">Transmembrane</keyword>
<evidence type="ECO:0000313" key="3">
    <source>
        <dbReference type="Proteomes" id="UP000203846"/>
    </source>
</evidence>
<dbReference type="OrthoDB" id="24841at10239"/>
<name>C3TX02_9ABAC</name>
<sequence length="83" mass="9436">MRRTAATANPGSTLDHDQLQQIVSRNQTFIRDFILVICCILVFVILLIFILFVLSVGGNVERLNTLAANRQKRLLANVDYRYA</sequence>
<dbReference type="Proteomes" id="UP000203846">
    <property type="component" value="Segment"/>
</dbReference>
<dbReference type="EMBL" id="FJ227128">
    <property type="protein sequence ID" value="ACO53544.1"/>
    <property type="molecule type" value="Genomic_DNA"/>
</dbReference>
<dbReference type="KEGG" id="vg:7804649"/>
<keyword evidence="1" id="KW-1133">Transmembrane helix</keyword>
<accession>C3TX02</accession>
<proteinExistence type="predicted"/>
<reference evidence="2 3" key="1">
    <citation type="journal article" date="2009" name="Virus Genes">
        <title>Morphology and genome of Euproctis pseudoconspersa nucleopolyhedrovirus.</title>
        <authorList>
            <person name="Tang X.D."/>
            <person name="Xiao Q."/>
            <person name="Ma X.C."/>
            <person name="Zhu Z.R."/>
            <person name="Zhang C.X."/>
        </authorList>
    </citation>
    <scope>NUCLEOTIDE SEQUENCE [LARGE SCALE GENOMIC DNA]</scope>
    <source>
        <strain evidence="2 3">Hangzhou</strain>
    </source>
</reference>
<protein>
    <recommendedName>
        <fullName evidence="4">Ac108</fullName>
    </recommendedName>
</protein>
<evidence type="ECO:0000256" key="1">
    <source>
        <dbReference type="SAM" id="Phobius"/>
    </source>
</evidence>
<organism evidence="2 3">
    <name type="scientific">Euproctis pseudoconspersa nucleopolyhedrovirus</name>
    <dbReference type="NCBI Taxonomy" id="307467"/>
    <lineage>
        <taxon>Viruses</taxon>
        <taxon>Viruses incertae sedis</taxon>
        <taxon>Naldaviricetes</taxon>
        <taxon>Lefavirales</taxon>
        <taxon>Baculoviridae</taxon>
        <taxon>Alphabaculovirus</taxon>
        <taxon>Alphabaculovirus eupseudoconspersae</taxon>
    </lineage>
</organism>
<dbReference type="Pfam" id="PF06143">
    <property type="entry name" value="Baculo_11_kDa"/>
    <property type="match status" value="1"/>
</dbReference>
<keyword evidence="3" id="KW-1185">Reference proteome</keyword>
<feature type="transmembrane region" description="Helical" evidence="1">
    <location>
        <begin position="33"/>
        <end position="54"/>
    </location>
</feature>
<keyword evidence="1" id="KW-0472">Membrane</keyword>
<dbReference type="RefSeq" id="YP_002854704.1">
    <property type="nucleotide sequence ID" value="NC_012639.1"/>
</dbReference>
<dbReference type="GeneID" id="7804649"/>
<dbReference type="InterPro" id="IPR009313">
    <property type="entry name" value="Baculo_11_kDa"/>
</dbReference>
<evidence type="ECO:0000313" key="2">
    <source>
        <dbReference type="EMBL" id="ACO53544.1"/>
    </source>
</evidence>